<protein>
    <submittedName>
        <fullName evidence="1">Uncharacterized protein</fullName>
    </submittedName>
</protein>
<proteinExistence type="predicted"/>
<sequence>MASQCSIHRTLDAGYHLHGEGATDAAKNLSNVELTSCTSGASAGRNITFFR</sequence>
<dbReference type="Proteomes" id="UP001419268">
    <property type="component" value="Unassembled WGS sequence"/>
</dbReference>
<name>A0AAP0J3Y5_9MAGN</name>
<gene>
    <name evidence="1" type="ORF">Scep_015421</name>
</gene>
<keyword evidence="2" id="KW-1185">Reference proteome</keyword>
<evidence type="ECO:0000313" key="2">
    <source>
        <dbReference type="Proteomes" id="UP001419268"/>
    </source>
</evidence>
<dbReference type="EMBL" id="JBBNAG010000006">
    <property type="protein sequence ID" value="KAK9126575.1"/>
    <property type="molecule type" value="Genomic_DNA"/>
</dbReference>
<accession>A0AAP0J3Y5</accession>
<organism evidence="1 2">
    <name type="scientific">Stephania cephalantha</name>
    <dbReference type="NCBI Taxonomy" id="152367"/>
    <lineage>
        <taxon>Eukaryota</taxon>
        <taxon>Viridiplantae</taxon>
        <taxon>Streptophyta</taxon>
        <taxon>Embryophyta</taxon>
        <taxon>Tracheophyta</taxon>
        <taxon>Spermatophyta</taxon>
        <taxon>Magnoliopsida</taxon>
        <taxon>Ranunculales</taxon>
        <taxon>Menispermaceae</taxon>
        <taxon>Menispermoideae</taxon>
        <taxon>Cissampelideae</taxon>
        <taxon>Stephania</taxon>
    </lineage>
</organism>
<reference evidence="1 2" key="1">
    <citation type="submission" date="2024-01" db="EMBL/GenBank/DDBJ databases">
        <title>Genome assemblies of Stephania.</title>
        <authorList>
            <person name="Yang L."/>
        </authorList>
    </citation>
    <scope>NUCLEOTIDE SEQUENCE [LARGE SCALE GENOMIC DNA]</scope>
    <source>
        <strain evidence="1">JXDWG</strain>
        <tissue evidence="1">Leaf</tissue>
    </source>
</reference>
<comment type="caution">
    <text evidence="1">The sequence shown here is derived from an EMBL/GenBank/DDBJ whole genome shotgun (WGS) entry which is preliminary data.</text>
</comment>
<evidence type="ECO:0000313" key="1">
    <source>
        <dbReference type="EMBL" id="KAK9126575.1"/>
    </source>
</evidence>
<dbReference type="AlphaFoldDB" id="A0AAP0J3Y5"/>